<organism evidence="2 3">
    <name type="scientific">Sphingomonas ginsenosidimutans</name>
    <dbReference type="NCBI Taxonomy" id="862134"/>
    <lineage>
        <taxon>Bacteria</taxon>
        <taxon>Pseudomonadati</taxon>
        <taxon>Pseudomonadota</taxon>
        <taxon>Alphaproteobacteria</taxon>
        <taxon>Sphingomonadales</taxon>
        <taxon>Sphingomonadaceae</taxon>
        <taxon>Sphingomonas</taxon>
    </lineage>
</organism>
<feature type="chain" id="PRO_5012630337" description="DUF11 domain-containing protein" evidence="1">
    <location>
        <begin position="17"/>
        <end position="369"/>
    </location>
</feature>
<evidence type="ECO:0008006" key="4">
    <source>
        <dbReference type="Google" id="ProtNLM"/>
    </source>
</evidence>
<gene>
    <name evidence="2" type="ORF">COA17_03315</name>
</gene>
<evidence type="ECO:0000313" key="3">
    <source>
        <dbReference type="Proteomes" id="UP000218784"/>
    </source>
</evidence>
<dbReference type="Proteomes" id="UP000218784">
    <property type="component" value="Unassembled WGS sequence"/>
</dbReference>
<dbReference type="NCBIfam" id="TIGR01451">
    <property type="entry name" value="B_ant_repeat"/>
    <property type="match status" value="1"/>
</dbReference>
<accession>A0A2A4I4T3</accession>
<dbReference type="AlphaFoldDB" id="A0A2A4I4T3"/>
<proteinExistence type="predicted"/>
<dbReference type="EMBL" id="NWVD01000001">
    <property type="protein sequence ID" value="PCG10928.1"/>
    <property type="molecule type" value="Genomic_DNA"/>
</dbReference>
<dbReference type="InterPro" id="IPR047589">
    <property type="entry name" value="DUF11_rpt"/>
</dbReference>
<keyword evidence="3" id="KW-1185">Reference proteome</keyword>
<evidence type="ECO:0000256" key="1">
    <source>
        <dbReference type="SAM" id="SignalP"/>
    </source>
</evidence>
<protein>
    <recommendedName>
        <fullName evidence="4">DUF11 domain-containing protein</fullName>
    </recommendedName>
</protein>
<feature type="signal peptide" evidence="1">
    <location>
        <begin position="1"/>
        <end position="16"/>
    </location>
</feature>
<reference evidence="2 3" key="1">
    <citation type="submission" date="2017-09" db="EMBL/GenBank/DDBJ databases">
        <title>Sphingomonas ginsenosidimutans KACC 14949, whole genome shotgun sequence.</title>
        <authorList>
            <person name="Feng G."/>
            <person name="Zhu H."/>
        </authorList>
    </citation>
    <scope>NUCLEOTIDE SEQUENCE [LARGE SCALE GENOMIC DNA]</scope>
    <source>
        <strain evidence="2 3">KACC 14949</strain>
    </source>
</reference>
<comment type="caution">
    <text evidence="2">The sequence shown here is derived from an EMBL/GenBank/DDBJ whole genome shotgun (WGS) entry which is preliminary data.</text>
</comment>
<name>A0A2A4I4T3_9SPHN</name>
<sequence length="369" mass="37610">MLAGTGTLALATAAQAQSAASETTAGTSISNTASATYTVNGAPQTATSTTATFVVDRKVNFTVVTTQTGFTQVNLGQQDAVTTFRVTNLTNGVQDFLLDPDQQNISVGILPGTDNFDLTNLRAFVDSNNNGIYDPGVDTATWIDELAPDASVTVFIVGNVPNQAGAQLAFDSLHVTAAAGGSTAVKGTALVATDLNLGNADNTVDIVFADDDSDGLLYLGDVARNGQGRAYAGYQVVTTNVALSVMKSVRVLDDGVNTLNPKAIPGATLEYCLRVVNATLTTPADAVTLTDIVPTHTTYVPGSISIGTPGVLGIACVASGSPEDDDADDSGDSDGAIANYDAGTKTLTARLDRVAGGGSTAVSFKVKID</sequence>
<keyword evidence="1" id="KW-0732">Signal</keyword>
<evidence type="ECO:0000313" key="2">
    <source>
        <dbReference type="EMBL" id="PCG10928.1"/>
    </source>
</evidence>